<name>A0ABX1RPV2_9PSEU</name>
<organism evidence="2 3">
    <name type="scientific">Pseudonocardia xinjiangensis</name>
    <dbReference type="NCBI Taxonomy" id="75289"/>
    <lineage>
        <taxon>Bacteria</taxon>
        <taxon>Bacillati</taxon>
        <taxon>Actinomycetota</taxon>
        <taxon>Actinomycetes</taxon>
        <taxon>Pseudonocardiales</taxon>
        <taxon>Pseudonocardiaceae</taxon>
        <taxon>Pseudonocardia</taxon>
    </lineage>
</organism>
<evidence type="ECO:0000313" key="3">
    <source>
        <dbReference type="Proteomes" id="UP001296706"/>
    </source>
</evidence>
<dbReference type="GO" id="GO:0005524">
    <property type="term" value="F:ATP binding"/>
    <property type="evidence" value="ECO:0007669"/>
    <property type="project" value="UniProtKB-KW"/>
</dbReference>
<feature type="domain" description="AAA+ ATPase" evidence="1">
    <location>
        <begin position="42"/>
        <end position="258"/>
    </location>
</feature>
<accession>A0ABX1RPV2</accession>
<keyword evidence="2" id="KW-0547">Nucleotide-binding</keyword>
<dbReference type="NCBIfam" id="NF047389">
    <property type="entry name" value="ATPase_Sll1717"/>
    <property type="match status" value="1"/>
</dbReference>
<dbReference type="EMBL" id="JAAXKY010000232">
    <property type="protein sequence ID" value="NMH82412.1"/>
    <property type="molecule type" value="Genomic_DNA"/>
</dbReference>
<dbReference type="Gene3D" id="3.40.50.300">
    <property type="entry name" value="P-loop containing nucleotide triphosphate hydrolases"/>
    <property type="match status" value="1"/>
</dbReference>
<dbReference type="InterPro" id="IPR003593">
    <property type="entry name" value="AAA+_ATPase"/>
</dbReference>
<dbReference type="InterPro" id="IPR027417">
    <property type="entry name" value="P-loop_NTPase"/>
</dbReference>
<comment type="caution">
    <text evidence="2">The sequence shown here is derived from an EMBL/GenBank/DDBJ whole genome shotgun (WGS) entry which is preliminary data.</text>
</comment>
<dbReference type="SMART" id="SM00382">
    <property type="entry name" value="AAA"/>
    <property type="match status" value="1"/>
</dbReference>
<protein>
    <submittedName>
        <fullName evidence="2">ATP-binding protein</fullName>
    </submittedName>
</protein>
<gene>
    <name evidence="2" type="ORF">HF577_35655</name>
</gene>
<proteinExistence type="predicted"/>
<evidence type="ECO:0000313" key="2">
    <source>
        <dbReference type="EMBL" id="NMH82412.1"/>
    </source>
</evidence>
<reference evidence="2 3" key="1">
    <citation type="submission" date="2020-04" db="EMBL/GenBank/DDBJ databases">
        <authorList>
            <person name="Klaysubun C."/>
            <person name="Duangmal K."/>
            <person name="Lipun K."/>
        </authorList>
    </citation>
    <scope>NUCLEOTIDE SEQUENCE [LARGE SCALE GENOMIC DNA]</scope>
    <source>
        <strain evidence="2 3">JCM 11839</strain>
    </source>
</reference>
<dbReference type="SUPFAM" id="SSF52540">
    <property type="entry name" value="P-loop containing nucleoside triphosphate hydrolases"/>
    <property type="match status" value="1"/>
</dbReference>
<dbReference type="InterPro" id="IPR059206">
    <property type="entry name" value="Sll1717-like"/>
</dbReference>
<sequence>MGTVAAQDKNTIDLGAPAAERDIDRGLEHYFLESDAFRRVLRGETTVILGNRGAGKSAIFQIVARRSRANGARVIELAPEDYSYEMLQRTMQTEEQGSWAKQGAYAAAWKYTLLVLVMKELCKKQVRSKNASEAAIRKYVRDHHRQPGMGKLWALISYLKRLEGFKIGPYEAQVKTKELERLYKLEEIRHLVPHLQKALTDQQVVVVIDELDKGWDSSEDAQAFISGLFQACVALNGLSANLRMYISLRQELYENTPSLYEDAQKHRDLIESVSWSEADLRSLIARRIRYSLPRLAEATDEKCWNALFAAGRGTRRDDAFRYIVDRTLHRPREMILFCTQCLHTAGERRSPLPLRMDTIALAEFEYSRGRTHDVAAEQRFQYPDVLSVFEAFRGQVHTFERRSLEYLCLEIITGEVTVGARARRWLADYDEDTLIDVLWKIGFLTAEVAAGTACTDGPLTFVGHHQAPQLDVRNVRRFAIHPMFRACLGTREVDADIPCRRHGG</sequence>
<evidence type="ECO:0000259" key="1">
    <source>
        <dbReference type="SMART" id="SM00382"/>
    </source>
</evidence>
<dbReference type="Proteomes" id="UP001296706">
    <property type="component" value="Unassembled WGS sequence"/>
</dbReference>
<keyword evidence="3" id="KW-1185">Reference proteome</keyword>
<keyword evidence="2" id="KW-0067">ATP-binding</keyword>
<dbReference type="RefSeq" id="WP_169400415.1">
    <property type="nucleotide sequence ID" value="NZ_BAAAJH010000009.1"/>
</dbReference>